<evidence type="ECO:0000256" key="1">
    <source>
        <dbReference type="SAM" id="MobiDB-lite"/>
    </source>
</evidence>
<accession>A0A3P9ICJ0</accession>
<feature type="compositionally biased region" description="Basic and acidic residues" evidence="1">
    <location>
        <begin position="46"/>
        <end position="57"/>
    </location>
</feature>
<dbReference type="Ensembl" id="ENSORLT00015026340.1">
    <property type="protein sequence ID" value="ENSORLP00015017796.1"/>
    <property type="gene ID" value="ENSORLG00015018843.1"/>
</dbReference>
<reference evidence="2" key="3">
    <citation type="submission" date="2025-08" db="UniProtKB">
        <authorList>
            <consortium name="Ensembl"/>
        </authorList>
    </citation>
    <scope>IDENTIFICATION</scope>
    <source>
        <strain evidence="2">HSOK</strain>
    </source>
</reference>
<dbReference type="AlphaFoldDB" id="A0A3P9ICJ0"/>
<feature type="region of interest" description="Disordered" evidence="1">
    <location>
        <begin position="334"/>
        <end position="372"/>
    </location>
</feature>
<reference key="1">
    <citation type="journal article" date="2007" name="Nature">
        <title>The medaka draft genome and insights into vertebrate genome evolution.</title>
        <authorList>
            <person name="Kasahara M."/>
            <person name="Naruse K."/>
            <person name="Sasaki S."/>
            <person name="Nakatani Y."/>
            <person name="Qu W."/>
            <person name="Ahsan B."/>
            <person name="Yamada T."/>
            <person name="Nagayasu Y."/>
            <person name="Doi K."/>
            <person name="Kasai Y."/>
            <person name="Jindo T."/>
            <person name="Kobayashi D."/>
            <person name="Shimada A."/>
            <person name="Toyoda A."/>
            <person name="Kuroki Y."/>
            <person name="Fujiyama A."/>
            <person name="Sasaki T."/>
            <person name="Shimizu A."/>
            <person name="Asakawa S."/>
            <person name="Shimizu N."/>
            <person name="Hashimoto S."/>
            <person name="Yang J."/>
            <person name="Lee Y."/>
            <person name="Matsushima K."/>
            <person name="Sugano S."/>
            <person name="Sakaizumi M."/>
            <person name="Narita T."/>
            <person name="Ohishi K."/>
            <person name="Haga S."/>
            <person name="Ohta F."/>
            <person name="Nomoto H."/>
            <person name="Nogata K."/>
            <person name="Morishita T."/>
            <person name="Endo T."/>
            <person name="Shin-I T."/>
            <person name="Takeda H."/>
            <person name="Morishita S."/>
            <person name="Kohara Y."/>
        </authorList>
    </citation>
    <scope>NUCLEOTIDE SEQUENCE [LARGE SCALE GENOMIC DNA]</scope>
    <source>
        <strain>Hd-rR</strain>
    </source>
</reference>
<feature type="region of interest" description="Disordered" evidence="1">
    <location>
        <begin position="496"/>
        <end position="517"/>
    </location>
</feature>
<organism evidence="2 3">
    <name type="scientific">Oryzias latipes</name>
    <name type="common">Japanese rice fish</name>
    <name type="synonym">Japanese killifish</name>
    <dbReference type="NCBI Taxonomy" id="8090"/>
    <lineage>
        <taxon>Eukaryota</taxon>
        <taxon>Metazoa</taxon>
        <taxon>Chordata</taxon>
        <taxon>Craniata</taxon>
        <taxon>Vertebrata</taxon>
        <taxon>Euteleostomi</taxon>
        <taxon>Actinopterygii</taxon>
        <taxon>Neopterygii</taxon>
        <taxon>Teleostei</taxon>
        <taxon>Neoteleostei</taxon>
        <taxon>Acanthomorphata</taxon>
        <taxon>Ovalentaria</taxon>
        <taxon>Atherinomorphae</taxon>
        <taxon>Beloniformes</taxon>
        <taxon>Adrianichthyidae</taxon>
        <taxon>Oryziinae</taxon>
        <taxon>Oryzias</taxon>
    </lineage>
</organism>
<reference evidence="2" key="4">
    <citation type="submission" date="2025-09" db="UniProtKB">
        <authorList>
            <consortium name="Ensembl"/>
        </authorList>
    </citation>
    <scope>IDENTIFICATION</scope>
    <source>
        <strain evidence="2">HSOK</strain>
    </source>
</reference>
<protein>
    <submittedName>
        <fullName evidence="2">Uncharacterized protein</fullName>
    </submittedName>
</protein>
<reference evidence="2 3" key="2">
    <citation type="submission" date="2017-04" db="EMBL/GenBank/DDBJ databases">
        <title>CpG methylation of centromeres and impact of large insertions on vertebrate speciation.</title>
        <authorList>
            <person name="Ichikawa K."/>
            <person name="Yoshimura J."/>
            <person name="Morishita S."/>
        </authorList>
    </citation>
    <scope>NUCLEOTIDE SEQUENCE</scope>
    <source>
        <strain evidence="2 3">HSOK</strain>
    </source>
</reference>
<proteinExistence type="predicted"/>
<dbReference type="PANTHER" id="PTHR47117:SF8">
    <property type="entry name" value="KINESIN FAMILY MEMBER 16B"/>
    <property type="match status" value="1"/>
</dbReference>
<feature type="compositionally biased region" description="Basic and acidic residues" evidence="1">
    <location>
        <begin position="114"/>
        <end position="131"/>
    </location>
</feature>
<name>A0A3P9ICJ0_ORYLA</name>
<feature type="region of interest" description="Disordered" evidence="1">
    <location>
        <begin position="46"/>
        <end position="141"/>
    </location>
</feature>
<feature type="compositionally biased region" description="Low complexity" evidence="1">
    <location>
        <begin position="344"/>
        <end position="355"/>
    </location>
</feature>
<sequence>MRARKKAVQEELLKHHALCRAQSRIHRKRLQYQLKKIANKQHLLKAKRELQQLEKKLPPGPDSPESPDLEPPSRLRGEPLSSRRHSLSADLLSRKEMCSGSPPGASLNQSGGKHVTDPQRGEPKQELRTGESQDSPIHFASSDINPFVHQWQSCSSKHHGCRNPAFGSAADLSCKSPLLNGSENQITRCCSVDNGLNGQESPFNSHLSTYATDKGLSSTLSSMEDHKGKACSGFPACQRGSADCHRRREAYSRSSGHDAPLNTSCQVDEIMFVYSSELECKTSQTAGRQRRMCEHSTQTKAYLKESPTWASMESMSARLSKLIDSTSDLLGDVQGLRSGDARKSCSSRSNPSSFSEAHDSTTRDGSTQTASDVGIQTEEPLAPSDADAAAHLGRGSFKSHEINVTVKVIGSEVISASREQNGQCVVKSKAGEKIQSMPDLRCSASAAHKNFWSDCFIKKIKRKLPNSQSLFLQVPGRGESSSGILQALLQSICPQLSGGRGPGPDPEQSVGRNLPDV</sequence>
<dbReference type="Proteomes" id="UP000265200">
    <property type="component" value="Chromosome 22"/>
</dbReference>
<evidence type="ECO:0000313" key="3">
    <source>
        <dbReference type="Proteomes" id="UP000265200"/>
    </source>
</evidence>
<evidence type="ECO:0000313" key="2">
    <source>
        <dbReference type="Ensembl" id="ENSORLP00015017796.1"/>
    </source>
</evidence>
<dbReference type="PANTHER" id="PTHR47117">
    <property type="entry name" value="STAR-RELATED LIPID TRANSFER PROTEIN 9"/>
    <property type="match status" value="1"/>
</dbReference>